<sequence>MPVEEVEKMNEAENGDRDKSIKTPENEEAVEASGSQPVTYYLKHNINEKLIKGLVNNNNRFNNLLCRTNNKEGGYRRNFEIPCSIGDLKHVNALVDQGFDVNVMPYSTYIKLTDERLAETDIRLSLASHSYNYPLGIAEDVLVEVISLLEGFGDVLQCDLDSLFGEVKRTKTTDYTNICSRSFLTVAGGLASHTIQRDAVINNTRVDGGLMEPDDDKRDSRLGNSDGIKKSLDCADVSTDTLPINSEEIFSHLFDSNQDNNPEGSFLRRSSRQHKILARLKELIFMSLRLMQKLAKVPDGVESPDMLYAVHCLCQFMHAPCQSHLKLAFHVLRYLNSSLGTGVCFKHETNLNLYAYVDSDWAKCKVTRKSVT</sequence>
<proteinExistence type="predicted"/>
<dbReference type="PANTHER" id="PTHR11439">
    <property type="entry name" value="GAG-POL-RELATED RETROTRANSPOSON"/>
    <property type="match status" value="1"/>
</dbReference>
<evidence type="ECO:0000313" key="2">
    <source>
        <dbReference type="EMBL" id="GJT46712.1"/>
    </source>
</evidence>
<evidence type="ECO:0000313" key="3">
    <source>
        <dbReference type="Proteomes" id="UP001151760"/>
    </source>
</evidence>
<dbReference type="Proteomes" id="UP001151760">
    <property type="component" value="Unassembled WGS sequence"/>
</dbReference>
<dbReference type="PANTHER" id="PTHR11439:SF489">
    <property type="entry name" value="RNA-DIRECTED DNA POLYMERASE"/>
    <property type="match status" value="1"/>
</dbReference>
<evidence type="ECO:0000256" key="1">
    <source>
        <dbReference type="SAM" id="MobiDB-lite"/>
    </source>
</evidence>
<reference evidence="2" key="2">
    <citation type="submission" date="2022-01" db="EMBL/GenBank/DDBJ databases">
        <authorList>
            <person name="Yamashiro T."/>
            <person name="Shiraishi A."/>
            <person name="Satake H."/>
            <person name="Nakayama K."/>
        </authorList>
    </citation>
    <scope>NUCLEOTIDE SEQUENCE</scope>
</reference>
<protein>
    <submittedName>
        <fullName evidence="2">MAK10-like protein</fullName>
    </submittedName>
</protein>
<feature type="region of interest" description="Disordered" evidence="1">
    <location>
        <begin position="1"/>
        <end position="34"/>
    </location>
</feature>
<organism evidence="2 3">
    <name type="scientific">Tanacetum coccineum</name>
    <dbReference type="NCBI Taxonomy" id="301880"/>
    <lineage>
        <taxon>Eukaryota</taxon>
        <taxon>Viridiplantae</taxon>
        <taxon>Streptophyta</taxon>
        <taxon>Embryophyta</taxon>
        <taxon>Tracheophyta</taxon>
        <taxon>Spermatophyta</taxon>
        <taxon>Magnoliopsida</taxon>
        <taxon>eudicotyledons</taxon>
        <taxon>Gunneridae</taxon>
        <taxon>Pentapetalae</taxon>
        <taxon>asterids</taxon>
        <taxon>campanulids</taxon>
        <taxon>Asterales</taxon>
        <taxon>Asteraceae</taxon>
        <taxon>Asteroideae</taxon>
        <taxon>Anthemideae</taxon>
        <taxon>Anthemidinae</taxon>
        <taxon>Tanacetum</taxon>
    </lineage>
</organism>
<reference evidence="2" key="1">
    <citation type="journal article" date="2022" name="Int. J. Mol. Sci.">
        <title>Draft Genome of Tanacetum Coccineum: Genomic Comparison of Closely Related Tanacetum-Family Plants.</title>
        <authorList>
            <person name="Yamashiro T."/>
            <person name="Shiraishi A."/>
            <person name="Nakayama K."/>
            <person name="Satake H."/>
        </authorList>
    </citation>
    <scope>NUCLEOTIDE SEQUENCE</scope>
</reference>
<dbReference type="EMBL" id="BQNB010016008">
    <property type="protein sequence ID" value="GJT46712.1"/>
    <property type="molecule type" value="Genomic_DNA"/>
</dbReference>
<accession>A0ABQ5E788</accession>
<comment type="caution">
    <text evidence="2">The sequence shown here is derived from an EMBL/GenBank/DDBJ whole genome shotgun (WGS) entry which is preliminary data.</text>
</comment>
<keyword evidence="3" id="KW-1185">Reference proteome</keyword>
<name>A0ABQ5E788_9ASTR</name>
<gene>
    <name evidence="2" type="ORF">Tco_0955427</name>
</gene>
<feature type="compositionally biased region" description="Basic and acidic residues" evidence="1">
    <location>
        <begin position="1"/>
        <end position="25"/>
    </location>
</feature>